<proteinExistence type="inferred from homology"/>
<comment type="subcellular location">
    <subcellularLocation>
        <location evidence="2">Nucleus</location>
    </subcellularLocation>
</comment>
<comment type="similarity">
    <text evidence="10">Belongs to the cyclophilin-type PPIase family. CWC27 subfamily.</text>
</comment>
<feature type="compositionally biased region" description="Acidic residues" evidence="16">
    <location>
        <begin position="434"/>
        <end position="447"/>
    </location>
</feature>
<evidence type="ECO:0000256" key="15">
    <source>
        <dbReference type="ARBA" id="ARBA00083804"/>
    </source>
</evidence>
<evidence type="ECO:0000256" key="3">
    <source>
        <dbReference type="ARBA" id="ARBA00011524"/>
    </source>
</evidence>
<dbReference type="KEGG" id="kdj:28965274"/>
<evidence type="ECO:0000256" key="7">
    <source>
        <dbReference type="ARBA" id="ARBA00023187"/>
    </source>
</evidence>
<reference evidence="18" key="1">
    <citation type="submission" date="2013-07" db="EMBL/GenBank/DDBJ databases">
        <authorList>
            <consortium name="The Broad Institute Genome Sequencing Platform"/>
            <person name="Cuomo C."/>
            <person name="Litvintseva A."/>
            <person name="Chen Y."/>
            <person name="Heitman J."/>
            <person name="Sun S."/>
            <person name="Springer D."/>
            <person name="Dromer F."/>
            <person name="Young S.K."/>
            <person name="Zeng Q."/>
            <person name="Gargeya S."/>
            <person name="Fitzgerald M."/>
            <person name="Abouelleil A."/>
            <person name="Alvarado L."/>
            <person name="Berlin A.M."/>
            <person name="Chapman S.B."/>
            <person name="Dewar J."/>
            <person name="Goldberg J."/>
            <person name="Griggs A."/>
            <person name="Gujja S."/>
            <person name="Hansen M."/>
            <person name="Howarth C."/>
            <person name="Imamovic A."/>
            <person name="Larimer J."/>
            <person name="McCowan C."/>
            <person name="Murphy C."/>
            <person name="Pearson M."/>
            <person name="Priest M."/>
            <person name="Roberts A."/>
            <person name="Saif S."/>
            <person name="Shea T."/>
            <person name="Sykes S."/>
            <person name="Wortman J."/>
            <person name="Nusbaum C."/>
            <person name="Birren B."/>
        </authorList>
    </citation>
    <scope>NUCLEOTIDE SEQUENCE</scope>
    <source>
        <strain evidence="18">CBS 10117</strain>
    </source>
</reference>
<evidence type="ECO:0000313" key="19">
    <source>
        <dbReference type="Proteomes" id="UP000078595"/>
    </source>
</evidence>
<evidence type="ECO:0000256" key="9">
    <source>
        <dbReference type="ARBA" id="ARBA00023242"/>
    </source>
</evidence>
<evidence type="ECO:0000313" key="18">
    <source>
        <dbReference type="EMBL" id="WWC59723.1"/>
    </source>
</evidence>
<dbReference type="GO" id="GO:0071013">
    <property type="term" value="C:catalytic step 2 spliceosome"/>
    <property type="evidence" value="ECO:0007669"/>
    <property type="project" value="TreeGrafter"/>
</dbReference>
<evidence type="ECO:0000256" key="4">
    <source>
        <dbReference type="ARBA" id="ARBA00013194"/>
    </source>
</evidence>
<evidence type="ECO:0000256" key="6">
    <source>
        <dbReference type="ARBA" id="ARBA00023110"/>
    </source>
</evidence>
<dbReference type="GO" id="GO:0003755">
    <property type="term" value="F:peptidyl-prolyl cis-trans isomerase activity"/>
    <property type="evidence" value="ECO:0007669"/>
    <property type="project" value="UniProtKB-KW"/>
</dbReference>
<evidence type="ECO:0000256" key="13">
    <source>
        <dbReference type="ARBA" id="ARBA00071024"/>
    </source>
</evidence>
<sequence>MLINYPTYFVPVLPSRYIDRLRKEPRDMSNLYVTEPATNGKVILDTTSGEIEVELWGKECPKAVRNFLALSMEGYYDGVIFHRVVPGFIIQAGDPTGTGMGGESFYGEPFEDEIHPRLRFNRRGLLGMANNSKRHTNTSQFFFTLDKAEELTNKHTLFGKIVGSTIYNVLNIGQLDIDAEERPVVPPKIRGIRIIENPFDDIVPRITASERKAQHQARLEAKKEMEFREKRAKAKKNTGLLSFGNSEEIPETEIKVKKKGMTRQDLLDPAGSSNKPAQTYVDVPESLKGLGSSSQKQTDKEKEKKAAVDLKAIREQHEREKAGSSASRQAEIKRMEEDLRKLKKRTGEASDSDSDSERGRRRKGPSVFEEELAKYSKNRGRAARHGNKRGRREEEDDLLKEMSKFSNKVAKAGPAEDEDENDQRAPKSMRPSNGDEEAGEDDLEVDDDVGWMKHSLKFFVDEKELTRRAEDEYSVIDPRAKARQLAEETKRDRDSHRKGMRTAADVGRRR</sequence>
<evidence type="ECO:0000256" key="14">
    <source>
        <dbReference type="ARBA" id="ARBA00082698"/>
    </source>
</evidence>
<dbReference type="AlphaFoldDB" id="A0AAJ8MFU6"/>
<keyword evidence="6" id="KW-0697">Rotamase</keyword>
<evidence type="ECO:0000256" key="11">
    <source>
        <dbReference type="ARBA" id="ARBA00055615"/>
    </source>
</evidence>
<dbReference type="Pfam" id="PF00160">
    <property type="entry name" value="Pro_isomerase"/>
    <property type="match status" value="1"/>
</dbReference>
<keyword evidence="19" id="KW-1185">Reference proteome</keyword>
<dbReference type="EMBL" id="CP144531">
    <property type="protein sequence ID" value="WWC59723.1"/>
    <property type="molecule type" value="Genomic_DNA"/>
</dbReference>
<dbReference type="GO" id="GO:0008380">
    <property type="term" value="P:RNA splicing"/>
    <property type="evidence" value="ECO:0007669"/>
    <property type="project" value="UniProtKB-KW"/>
</dbReference>
<accession>A0AAJ8MFU6</accession>
<keyword evidence="8" id="KW-0413">Isomerase</keyword>
<reference evidence="18" key="2">
    <citation type="submission" date="2024-02" db="EMBL/GenBank/DDBJ databases">
        <title>Comparative genomics of Cryptococcus and Kwoniella reveals pathogenesis evolution and contrasting modes of karyotype evolution via chromosome fusion or intercentromeric recombination.</title>
        <authorList>
            <person name="Coelho M.A."/>
            <person name="David-Palma M."/>
            <person name="Shea T."/>
            <person name="Bowers K."/>
            <person name="McGinley-Smith S."/>
            <person name="Mohammad A.W."/>
            <person name="Gnirke A."/>
            <person name="Yurkov A.M."/>
            <person name="Nowrousian M."/>
            <person name="Sun S."/>
            <person name="Cuomo C.A."/>
            <person name="Heitman J."/>
        </authorList>
    </citation>
    <scope>NUCLEOTIDE SEQUENCE</scope>
    <source>
        <strain evidence="18">CBS 10117</strain>
    </source>
</reference>
<comment type="catalytic activity">
    <reaction evidence="1">
        <text>[protein]-peptidylproline (omega=180) = [protein]-peptidylproline (omega=0)</text>
        <dbReference type="Rhea" id="RHEA:16237"/>
        <dbReference type="Rhea" id="RHEA-COMP:10747"/>
        <dbReference type="Rhea" id="RHEA-COMP:10748"/>
        <dbReference type="ChEBI" id="CHEBI:83833"/>
        <dbReference type="ChEBI" id="CHEBI:83834"/>
        <dbReference type="EC" id="5.2.1.8"/>
    </reaction>
</comment>
<keyword evidence="7" id="KW-0508">mRNA splicing</keyword>
<feature type="compositionally biased region" description="Basic residues" evidence="16">
    <location>
        <begin position="376"/>
        <end position="390"/>
    </location>
</feature>
<dbReference type="GeneID" id="28965274"/>
<dbReference type="InterPro" id="IPR020892">
    <property type="entry name" value="Cyclophilin-type_PPIase_CS"/>
</dbReference>
<comment type="function">
    <text evidence="11">PPIases accelerate the folding of proteins. It catalyzes the cis-trans isomerization of proline imidic peptide bonds in oligopeptides. Involved in pre-mRNA splicing.</text>
</comment>
<feature type="region of interest" description="Disordered" evidence="16">
    <location>
        <begin position="254"/>
        <end position="447"/>
    </location>
</feature>
<evidence type="ECO:0000259" key="17">
    <source>
        <dbReference type="PROSITE" id="PS50072"/>
    </source>
</evidence>
<evidence type="ECO:0000256" key="2">
    <source>
        <dbReference type="ARBA" id="ARBA00004123"/>
    </source>
</evidence>
<feature type="region of interest" description="Disordered" evidence="16">
    <location>
        <begin position="469"/>
        <end position="510"/>
    </location>
</feature>
<name>A0AAJ8MFU6_9TREE</name>
<evidence type="ECO:0000256" key="12">
    <source>
        <dbReference type="ARBA" id="ARBA00067721"/>
    </source>
</evidence>
<evidence type="ECO:0000256" key="10">
    <source>
        <dbReference type="ARBA" id="ARBA00038509"/>
    </source>
</evidence>
<comment type="subunit">
    <text evidence="3">Associated with the spliceosome.</text>
</comment>
<dbReference type="GO" id="GO:0006457">
    <property type="term" value="P:protein folding"/>
    <property type="evidence" value="ECO:0007669"/>
    <property type="project" value="InterPro"/>
</dbReference>
<dbReference type="SUPFAM" id="SSF50891">
    <property type="entry name" value="Cyclophilin-like"/>
    <property type="match status" value="1"/>
</dbReference>
<evidence type="ECO:0000256" key="5">
    <source>
        <dbReference type="ARBA" id="ARBA00022728"/>
    </source>
</evidence>
<evidence type="ECO:0000256" key="8">
    <source>
        <dbReference type="ARBA" id="ARBA00023235"/>
    </source>
</evidence>
<dbReference type="InterPro" id="IPR044666">
    <property type="entry name" value="Cyclophilin_A-like"/>
</dbReference>
<dbReference type="Gene3D" id="2.40.100.10">
    <property type="entry name" value="Cyclophilin-like"/>
    <property type="match status" value="1"/>
</dbReference>
<dbReference type="InterPro" id="IPR029000">
    <property type="entry name" value="Cyclophilin-like_dom_sf"/>
</dbReference>
<feature type="compositionally biased region" description="Basic and acidic residues" evidence="16">
    <location>
        <begin position="297"/>
        <end position="322"/>
    </location>
</feature>
<organism evidence="18 19">
    <name type="scientific">Kwoniella dejecticola CBS 10117</name>
    <dbReference type="NCBI Taxonomy" id="1296121"/>
    <lineage>
        <taxon>Eukaryota</taxon>
        <taxon>Fungi</taxon>
        <taxon>Dikarya</taxon>
        <taxon>Basidiomycota</taxon>
        <taxon>Agaricomycotina</taxon>
        <taxon>Tremellomycetes</taxon>
        <taxon>Tremellales</taxon>
        <taxon>Cryptococcaceae</taxon>
        <taxon>Kwoniella</taxon>
    </lineage>
</organism>
<protein>
    <recommendedName>
        <fullName evidence="13">Peptidyl-prolyl isomerase CWC27</fullName>
        <ecNumber evidence="4">5.2.1.8</ecNumber>
    </recommendedName>
    <alternativeName>
        <fullName evidence="12">Peptidyl-prolyl isomerase cwc27</fullName>
    </alternativeName>
    <alternativeName>
        <fullName evidence="14 15">Rotamase CWC27</fullName>
    </alternativeName>
</protein>
<dbReference type="PRINTS" id="PR00153">
    <property type="entry name" value="CSAPPISMRASE"/>
</dbReference>
<feature type="compositionally biased region" description="Basic and acidic residues" evidence="16">
    <location>
        <begin position="478"/>
        <end position="497"/>
    </location>
</feature>
<evidence type="ECO:0000256" key="1">
    <source>
        <dbReference type="ARBA" id="ARBA00000971"/>
    </source>
</evidence>
<evidence type="ECO:0000256" key="16">
    <source>
        <dbReference type="SAM" id="MobiDB-lite"/>
    </source>
</evidence>
<gene>
    <name evidence="18" type="ORF">I303_102285</name>
</gene>
<keyword evidence="5" id="KW-0507">mRNA processing</keyword>
<dbReference type="Proteomes" id="UP000078595">
    <property type="component" value="Chromosome 2"/>
</dbReference>
<feature type="domain" description="PPIase cyclophilin-type" evidence="17">
    <location>
        <begin position="45"/>
        <end position="194"/>
    </location>
</feature>
<feature type="compositionally biased region" description="Basic and acidic residues" evidence="16">
    <location>
        <begin position="330"/>
        <end position="348"/>
    </location>
</feature>
<dbReference type="FunFam" id="2.40.100.10:FF:000007">
    <property type="entry name" value="Peptidyl-prolyl cis-trans isomerase CWC27 homolog"/>
    <property type="match status" value="1"/>
</dbReference>
<keyword evidence="9" id="KW-0539">Nucleus</keyword>
<dbReference type="PROSITE" id="PS50072">
    <property type="entry name" value="CSA_PPIASE_2"/>
    <property type="match status" value="1"/>
</dbReference>
<dbReference type="PANTHER" id="PTHR45625:SF6">
    <property type="entry name" value="SPLICEOSOME-ASSOCIATED PROTEIN CWC27 HOMOLOG"/>
    <property type="match status" value="1"/>
</dbReference>
<keyword evidence="5" id="KW-0747">Spliceosome</keyword>
<dbReference type="InterPro" id="IPR002130">
    <property type="entry name" value="Cyclophilin-type_PPIase_dom"/>
</dbReference>
<dbReference type="EC" id="5.2.1.8" evidence="4"/>
<dbReference type="PANTHER" id="PTHR45625">
    <property type="entry name" value="PEPTIDYL-PROLYL CIS-TRANS ISOMERASE-RELATED"/>
    <property type="match status" value="1"/>
</dbReference>
<dbReference type="CDD" id="cd01925">
    <property type="entry name" value="cyclophilin_CeCYP16-like"/>
    <property type="match status" value="1"/>
</dbReference>
<dbReference type="PROSITE" id="PS00170">
    <property type="entry name" value="CSA_PPIASE_1"/>
    <property type="match status" value="1"/>
</dbReference>
<dbReference type="RefSeq" id="XP_018265215.2">
    <property type="nucleotide sequence ID" value="XM_018404934.2"/>
</dbReference>